<evidence type="ECO:0000313" key="2">
    <source>
        <dbReference type="EMBL" id="EMD94148.1"/>
    </source>
</evidence>
<feature type="region of interest" description="Disordered" evidence="1">
    <location>
        <begin position="66"/>
        <end position="96"/>
    </location>
</feature>
<keyword evidence="3" id="KW-1185">Reference proteome</keyword>
<evidence type="ECO:0000256" key="1">
    <source>
        <dbReference type="SAM" id="MobiDB-lite"/>
    </source>
</evidence>
<dbReference type="HOGENOM" id="CLU_946671_0_0_1"/>
<dbReference type="OMA" id="FTHNHPP"/>
<reference evidence="3" key="2">
    <citation type="journal article" date="2013" name="PLoS Genet.">
        <title>Comparative genome structure, secondary metabolite, and effector coding capacity across Cochliobolus pathogens.</title>
        <authorList>
            <person name="Condon B.J."/>
            <person name="Leng Y."/>
            <person name="Wu D."/>
            <person name="Bushley K.E."/>
            <person name="Ohm R.A."/>
            <person name="Otillar R."/>
            <person name="Martin J."/>
            <person name="Schackwitz W."/>
            <person name="Grimwood J."/>
            <person name="MohdZainudin N."/>
            <person name="Xue C."/>
            <person name="Wang R."/>
            <person name="Manning V.A."/>
            <person name="Dhillon B."/>
            <person name="Tu Z.J."/>
            <person name="Steffenson B.J."/>
            <person name="Salamov A."/>
            <person name="Sun H."/>
            <person name="Lowry S."/>
            <person name="LaButti K."/>
            <person name="Han J."/>
            <person name="Copeland A."/>
            <person name="Lindquist E."/>
            <person name="Barry K."/>
            <person name="Schmutz J."/>
            <person name="Baker S.E."/>
            <person name="Ciuffetti L.M."/>
            <person name="Grigoriev I.V."/>
            <person name="Zhong S."/>
            <person name="Turgeon B.G."/>
        </authorList>
    </citation>
    <scope>NUCLEOTIDE SEQUENCE [LARGE SCALE GENOMIC DNA]</scope>
    <source>
        <strain evidence="3">C5 / ATCC 48332 / race O</strain>
    </source>
</reference>
<evidence type="ECO:0000313" key="3">
    <source>
        <dbReference type="Proteomes" id="UP000016936"/>
    </source>
</evidence>
<name>M2V280_COCH5</name>
<reference evidence="2 3" key="1">
    <citation type="journal article" date="2012" name="PLoS Pathog.">
        <title>Diverse lifestyles and strategies of plant pathogenesis encoded in the genomes of eighteen Dothideomycetes fungi.</title>
        <authorList>
            <person name="Ohm R.A."/>
            <person name="Feau N."/>
            <person name="Henrissat B."/>
            <person name="Schoch C.L."/>
            <person name="Horwitz B.A."/>
            <person name="Barry K.W."/>
            <person name="Condon B.J."/>
            <person name="Copeland A.C."/>
            <person name="Dhillon B."/>
            <person name="Glaser F."/>
            <person name="Hesse C.N."/>
            <person name="Kosti I."/>
            <person name="LaButti K."/>
            <person name="Lindquist E.A."/>
            <person name="Lucas S."/>
            <person name="Salamov A.A."/>
            <person name="Bradshaw R.E."/>
            <person name="Ciuffetti L."/>
            <person name="Hamelin R.C."/>
            <person name="Kema G.H.J."/>
            <person name="Lawrence C."/>
            <person name="Scott J.A."/>
            <person name="Spatafora J.W."/>
            <person name="Turgeon B.G."/>
            <person name="de Wit P.J.G.M."/>
            <person name="Zhong S."/>
            <person name="Goodwin S.B."/>
            <person name="Grigoriev I.V."/>
        </authorList>
    </citation>
    <scope>NUCLEOTIDE SEQUENCE [LARGE SCALE GENOMIC DNA]</scope>
    <source>
        <strain evidence="3">C5 / ATCC 48332 / race O</strain>
    </source>
</reference>
<dbReference type="AlphaFoldDB" id="M2V280"/>
<accession>M2V280</accession>
<dbReference type="STRING" id="701091.M2V280"/>
<organism evidence="2 3">
    <name type="scientific">Cochliobolus heterostrophus (strain C5 / ATCC 48332 / race O)</name>
    <name type="common">Southern corn leaf blight fungus</name>
    <name type="synonym">Bipolaris maydis</name>
    <dbReference type="NCBI Taxonomy" id="701091"/>
    <lineage>
        <taxon>Eukaryota</taxon>
        <taxon>Fungi</taxon>
        <taxon>Dikarya</taxon>
        <taxon>Ascomycota</taxon>
        <taxon>Pezizomycotina</taxon>
        <taxon>Dothideomycetes</taxon>
        <taxon>Pleosporomycetidae</taxon>
        <taxon>Pleosporales</taxon>
        <taxon>Pleosporineae</taxon>
        <taxon>Pleosporaceae</taxon>
        <taxon>Bipolaris</taxon>
    </lineage>
</organism>
<dbReference type="Proteomes" id="UP000016936">
    <property type="component" value="Unassembled WGS sequence"/>
</dbReference>
<evidence type="ECO:0008006" key="4">
    <source>
        <dbReference type="Google" id="ProtNLM"/>
    </source>
</evidence>
<dbReference type="EMBL" id="KB445572">
    <property type="protein sequence ID" value="EMD94148.1"/>
    <property type="molecule type" value="Genomic_DNA"/>
</dbReference>
<feature type="compositionally biased region" description="Low complexity" evidence="1">
    <location>
        <begin position="66"/>
        <end position="86"/>
    </location>
</feature>
<gene>
    <name evidence="2" type="ORF">COCHEDRAFT_1020222</name>
</gene>
<feature type="compositionally biased region" description="Basic and acidic residues" evidence="1">
    <location>
        <begin position="87"/>
        <end position="96"/>
    </location>
</feature>
<protein>
    <recommendedName>
        <fullName evidence="4">FAR1 domain-containing protein</fullName>
    </recommendedName>
</protein>
<sequence length="294" mass="33156">MMPTSYDATHIDKTALQPNYYTIESEYDTDGSVWVGVDSNKDIGNTAELDGSSEPAAANLLAASSIEPSGPAASSSAASHPQPAQHPRADEYRPRRIRHGELRGIGEYNLDNLWELSSRDRDHAPPPEALYDSHQQAKEAVLAWGRAHGVAYRSYGWTDRRHVRERIVCTRQGTVPVRKPTERPRTRMGATSQKTNCKMGFWLVAEDYTNLDTCQWRVKWMEGRKSFTHNHPPVKDTSAIAMYRRASRAVIPEERLKAIRATSRGANQALQMVRSEFPGVIITRQDIKNQFLKL</sequence>
<proteinExistence type="predicted"/>
<dbReference type="OrthoDB" id="3782241at2759"/>
<dbReference type="eggNOG" id="ENOG502SRH8">
    <property type="taxonomic scope" value="Eukaryota"/>
</dbReference>